<dbReference type="OrthoDB" id="9805408at2"/>
<dbReference type="EMBL" id="AVBG01000003">
    <property type="protein sequence ID" value="KGP92215.1"/>
    <property type="molecule type" value="Genomic_DNA"/>
</dbReference>
<name>A0A0A2VEZ6_9BACI</name>
<feature type="binding site" evidence="8">
    <location>
        <position position="199"/>
    </location>
    <ligand>
        <name>substrate</name>
    </ligand>
</feature>
<dbReference type="Gene3D" id="3.10.310.10">
    <property type="entry name" value="Diaminopimelate Epimerase, Chain A, domain 1"/>
    <property type="match status" value="2"/>
</dbReference>
<gene>
    <name evidence="8" type="primary">dapF</name>
    <name evidence="10" type="ORF">N780_01250</name>
</gene>
<feature type="active site" description="Proton donor" evidence="8">
    <location>
        <position position="77"/>
    </location>
</feature>
<comment type="similarity">
    <text evidence="2 8">Belongs to the diaminopimelate epimerase family.</text>
</comment>
<dbReference type="PANTHER" id="PTHR31689">
    <property type="entry name" value="DIAMINOPIMELATE EPIMERASE, CHLOROPLASTIC"/>
    <property type="match status" value="1"/>
</dbReference>
<feature type="binding site" evidence="8">
    <location>
        <position position="68"/>
    </location>
    <ligand>
        <name>substrate</name>
    </ligand>
</feature>
<evidence type="ECO:0000313" key="11">
    <source>
        <dbReference type="Proteomes" id="UP000030153"/>
    </source>
</evidence>
<dbReference type="eggNOG" id="COG0253">
    <property type="taxonomic scope" value="Bacteria"/>
</dbReference>
<dbReference type="Pfam" id="PF01678">
    <property type="entry name" value="DAP_epimerase"/>
    <property type="match status" value="2"/>
</dbReference>
<protein>
    <recommendedName>
        <fullName evidence="3 8">Diaminopimelate epimerase</fullName>
        <shortName evidence="8">DAP epimerase</shortName>
        <ecNumber evidence="3 8">5.1.1.7</ecNumber>
    </recommendedName>
    <alternativeName>
        <fullName evidence="8">PLP-independent amino acid racemase</fullName>
    </alternativeName>
</protein>
<keyword evidence="6 8" id="KW-0413">Isomerase</keyword>
<feature type="active site" description="Proton acceptor" evidence="8">
    <location>
        <position position="226"/>
    </location>
</feature>
<comment type="pathway">
    <text evidence="1 8">Amino-acid biosynthesis; L-lysine biosynthesis via DAP pathway; DL-2,6-diaminopimelate from LL-2,6-diaminopimelate: step 1/1.</text>
</comment>
<feature type="binding site" evidence="8">
    <location>
        <begin position="78"/>
        <end position="79"/>
    </location>
    <ligand>
        <name>substrate</name>
    </ligand>
</feature>
<evidence type="ECO:0000256" key="4">
    <source>
        <dbReference type="ARBA" id="ARBA00022605"/>
    </source>
</evidence>
<sequence length="323" mass="35895">MNIEILKCHGSNNDFVLIDEMTGAYSFSEEDRIMIAKTLCNREGIVGADGILFVLNSNVAEAQMRMFNPDGSEAEMCGNGLRCVARYVTEKLGKDEVVIETPEANLPVVKREEMYEDIPSFEVNIEPVSFETSSLPLQSPHQIHIEQPIPTLSKDLTFTALSVPNPHLITVVPEVHDENLSWLGKVANQDKELLPNGVNVSYVQPLGDQKIFVRTYERGVGLTNACGTAMSASALTTVIVEMNQLNEEIFVFNRGGFVICTALKDGDDYVIKLRGNATYVYSSTIQLDEATSEITEVKDRKLFEAENHAYAKMQSYAQEQITL</sequence>
<organism evidence="10 11">
    <name type="scientific">Pontibacillus chungwhensis BH030062</name>
    <dbReference type="NCBI Taxonomy" id="1385513"/>
    <lineage>
        <taxon>Bacteria</taxon>
        <taxon>Bacillati</taxon>
        <taxon>Bacillota</taxon>
        <taxon>Bacilli</taxon>
        <taxon>Bacillales</taxon>
        <taxon>Bacillaceae</taxon>
        <taxon>Pontibacillus</taxon>
    </lineage>
</organism>
<feature type="binding site" evidence="8">
    <location>
        <begin position="217"/>
        <end position="218"/>
    </location>
    <ligand>
        <name>substrate</name>
    </ligand>
</feature>
<dbReference type="GO" id="GO:0008837">
    <property type="term" value="F:diaminopimelate epimerase activity"/>
    <property type="evidence" value="ECO:0007669"/>
    <property type="project" value="UniProtKB-UniRule"/>
</dbReference>
<feature type="site" description="Could be important to modulate the pK values of the two catalytic cysteine residues" evidence="8">
    <location>
        <position position="167"/>
    </location>
</feature>
<dbReference type="EC" id="5.1.1.7" evidence="3 8"/>
<dbReference type="GO" id="GO:0005829">
    <property type="term" value="C:cytosol"/>
    <property type="evidence" value="ECO:0007669"/>
    <property type="project" value="TreeGrafter"/>
</dbReference>
<dbReference type="SUPFAM" id="SSF54506">
    <property type="entry name" value="Diaminopimelate epimerase-like"/>
    <property type="match status" value="2"/>
</dbReference>
<feature type="binding site" evidence="8">
    <location>
        <begin position="227"/>
        <end position="228"/>
    </location>
    <ligand>
        <name>substrate</name>
    </ligand>
</feature>
<proteinExistence type="inferred from homology"/>
<feature type="binding site" evidence="8">
    <location>
        <position position="165"/>
    </location>
    <ligand>
        <name>substrate</name>
    </ligand>
</feature>
<dbReference type="NCBIfam" id="TIGR00652">
    <property type="entry name" value="DapF"/>
    <property type="match status" value="1"/>
</dbReference>
<evidence type="ECO:0000256" key="3">
    <source>
        <dbReference type="ARBA" id="ARBA00013080"/>
    </source>
</evidence>
<evidence type="ECO:0000256" key="1">
    <source>
        <dbReference type="ARBA" id="ARBA00005196"/>
    </source>
</evidence>
<comment type="function">
    <text evidence="8">Catalyzes the stereoinversion of LL-2,6-diaminopimelate (L,L-DAP) to meso-diaminopimelate (meso-DAP), a precursor of L-lysine and an essential component of the bacterial peptidoglycan.</text>
</comment>
<evidence type="ECO:0000256" key="8">
    <source>
        <dbReference type="HAMAP-Rule" id="MF_00197"/>
    </source>
</evidence>
<evidence type="ECO:0000313" key="10">
    <source>
        <dbReference type="EMBL" id="KGP92215.1"/>
    </source>
</evidence>
<dbReference type="Proteomes" id="UP000030153">
    <property type="component" value="Unassembled WGS sequence"/>
</dbReference>
<dbReference type="PANTHER" id="PTHR31689:SF0">
    <property type="entry name" value="DIAMINOPIMELATE EPIMERASE"/>
    <property type="match status" value="1"/>
</dbReference>
<evidence type="ECO:0000256" key="2">
    <source>
        <dbReference type="ARBA" id="ARBA00010219"/>
    </source>
</evidence>
<comment type="subcellular location">
    <subcellularLocation>
        <location evidence="8">Cytoplasm</location>
    </subcellularLocation>
</comment>
<feature type="active site" evidence="9">
    <location>
        <position position="77"/>
    </location>
</feature>
<feature type="binding site" evidence="8">
    <location>
        <position position="13"/>
    </location>
    <ligand>
        <name>substrate</name>
    </ligand>
</feature>
<dbReference type="HAMAP" id="MF_00197">
    <property type="entry name" value="DAP_epimerase"/>
    <property type="match status" value="1"/>
</dbReference>
<dbReference type="InterPro" id="IPR001653">
    <property type="entry name" value="DAP_epimerase_DapF"/>
</dbReference>
<dbReference type="UniPathway" id="UPA00034">
    <property type="reaction ID" value="UER00025"/>
</dbReference>
<accession>A0A0A2VEZ6</accession>
<dbReference type="InterPro" id="IPR018510">
    <property type="entry name" value="DAP_epimerase_AS"/>
</dbReference>
<evidence type="ECO:0000256" key="5">
    <source>
        <dbReference type="ARBA" id="ARBA00023154"/>
    </source>
</evidence>
<dbReference type="PROSITE" id="PS01326">
    <property type="entry name" value="DAP_EPIMERASE"/>
    <property type="match status" value="1"/>
</dbReference>
<dbReference type="STRING" id="1385513.N780_01250"/>
<evidence type="ECO:0000256" key="9">
    <source>
        <dbReference type="PROSITE-ProRule" id="PRU10125"/>
    </source>
</evidence>
<keyword evidence="5 8" id="KW-0457">Lysine biosynthesis</keyword>
<evidence type="ECO:0000256" key="6">
    <source>
        <dbReference type="ARBA" id="ARBA00023235"/>
    </source>
</evidence>
<keyword evidence="11" id="KW-1185">Reference proteome</keyword>
<comment type="caution">
    <text evidence="10">The sequence shown here is derived from an EMBL/GenBank/DDBJ whole genome shotgun (WGS) entry which is preliminary data.</text>
</comment>
<reference evidence="10 11" key="1">
    <citation type="submission" date="2013-08" db="EMBL/GenBank/DDBJ databases">
        <title>Genome of Pontibacillus chungwhensis.</title>
        <authorList>
            <person name="Wang Q."/>
            <person name="Wang G."/>
        </authorList>
    </citation>
    <scope>NUCLEOTIDE SEQUENCE [LARGE SCALE GENOMIC DNA]</scope>
    <source>
        <strain evidence="10 11">BH030062</strain>
    </source>
</reference>
<comment type="subunit">
    <text evidence="8">Homodimer.</text>
</comment>
<dbReference type="GO" id="GO:0009089">
    <property type="term" value="P:lysine biosynthetic process via diaminopimelate"/>
    <property type="evidence" value="ECO:0007669"/>
    <property type="project" value="UniProtKB-UniRule"/>
</dbReference>
<dbReference type="RefSeq" id="WP_036781313.1">
    <property type="nucleotide sequence ID" value="NZ_AVBG01000003.1"/>
</dbReference>
<keyword evidence="4 8" id="KW-0028">Amino-acid biosynthesis</keyword>
<comment type="catalytic activity">
    <reaction evidence="7 8">
        <text>(2S,6S)-2,6-diaminopimelate = meso-2,6-diaminopimelate</text>
        <dbReference type="Rhea" id="RHEA:15393"/>
        <dbReference type="ChEBI" id="CHEBI:57609"/>
        <dbReference type="ChEBI" id="CHEBI:57791"/>
        <dbReference type="EC" id="5.1.1.7"/>
    </reaction>
</comment>
<evidence type="ECO:0000256" key="7">
    <source>
        <dbReference type="ARBA" id="ARBA00051712"/>
    </source>
</evidence>
<feature type="site" description="Could be important to modulate the pK values of the two catalytic cysteine residues" evidence="8">
    <location>
        <position position="217"/>
    </location>
</feature>
<dbReference type="AlphaFoldDB" id="A0A0A2VEZ6"/>
<comment type="caution">
    <text evidence="8">Lacks conserved residue(s) required for the propagation of feature annotation.</text>
</comment>
<keyword evidence="8" id="KW-0963">Cytoplasm</keyword>